<dbReference type="PROSITE" id="PS00107">
    <property type="entry name" value="PROTEIN_KINASE_ATP"/>
    <property type="match status" value="1"/>
</dbReference>
<evidence type="ECO:0008006" key="4">
    <source>
        <dbReference type="Google" id="ProtNLM"/>
    </source>
</evidence>
<dbReference type="InterPro" id="IPR052396">
    <property type="entry name" value="Meiotic_Drive_Suppr_Kinase"/>
</dbReference>
<dbReference type="InterPro" id="IPR011009">
    <property type="entry name" value="Kinase-like_dom_sf"/>
</dbReference>
<evidence type="ECO:0000313" key="3">
    <source>
        <dbReference type="Proteomes" id="UP000279236"/>
    </source>
</evidence>
<dbReference type="PANTHER" id="PTHR37171:SF1">
    <property type="entry name" value="SERINE_THREONINE-PROTEIN KINASE YRZF-RELATED"/>
    <property type="match status" value="1"/>
</dbReference>
<dbReference type="PANTHER" id="PTHR37171">
    <property type="entry name" value="SERINE/THREONINE-PROTEIN KINASE YRZF-RELATED"/>
    <property type="match status" value="1"/>
</dbReference>
<keyword evidence="1" id="KW-0067">ATP-binding</keyword>
<comment type="caution">
    <text evidence="2">The sequence shown here is derived from an EMBL/GenBank/DDBJ whole genome shotgun (WGS) entry which is preliminary data.</text>
</comment>
<dbReference type="OrthoDB" id="3182995at2759"/>
<evidence type="ECO:0000256" key="1">
    <source>
        <dbReference type="PROSITE-ProRule" id="PRU10141"/>
    </source>
</evidence>
<reference evidence="2 3" key="1">
    <citation type="submission" date="2018-11" db="EMBL/GenBank/DDBJ databases">
        <title>Genome sequence of Apiotrichum porosum DSM 27194.</title>
        <authorList>
            <person name="Aliyu H."/>
            <person name="Gorte O."/>
            <person name="Ochsenreither K."/>
        </authorList>
    </citation>
    <scope>NUCLEOTIDE SEQUENCE [LARGE SCALE GENOMIC DNA]</scope>
    <source>
        <strain evidence="2 3">DSM 27194</strain>
    </source>
</reference>
<gene>
    <name evidence="2" type="ORF">EHS24_001579</name>
</gene>
<keyword evidence="1" id="KW-0547">Nucleotide-binding</keyword>
<proteinExistence type="predicted"/>
<dbReference type="EMBL" id="RSCE01000010">
    <property type="protein sequence ID" value="RSH79527.1"/>
    <property type="molecule type" value="Genomic_DNA"/>
</dbReference>
<organism evidence="2 3">
    <name type="scientific">Apiotrichum porosum</name>
    <dbReference type="NCBI Taxonomy" id="105984"/>
    <lineage>
        <taxon>Eukaryota</taxon>
        <taxon>Fungi</taxon>
        <taxon>Dikarya</taxon>
        <taxon>Basidiomycota</taxon>
        <taxon>Agaricomycotina</taxon>
        <taxon>Tremellomycetes</taxon>
        <taxon>Trichosporonales</taxon>
        <taxon>Trichosporonaceae</taxon>
        <taxon>Apiotrichum</taxon>
    </lineage>
</organism>
<protein>
    <recommendedName>
        <fullName evidence="4">Protein kinase domain-containing protein</fullName>
    </recommendedName>
</protein>
<feature type="binding site" evidence="1">
    <location>
        <position position="98"/>
    </location>
    <ligand>
        <name>ATP</name>
        <dbReference type="ChEBI" id="CHEBI:30616"/>
    </ligand>
</feature>
<dbReference type="RefSeq" id="XP_028474674.1">
    <property type="nucleotide sequence ID" value="XM_028617367.1"/>
</dbReference>
<keyword evidence="3" id="KW-1185">Reference proteome</keyword>
<dbReference type="InterPro" id="IPR017441">
    <property type="entry name" value="Protein_kinase_ATP_BS"/>
</dbReference>
<sequence>MGSGTHVRDRKTHMTVPPSPQHILTVSWEHPSSKWAHLIPAMVGTLSLVLAIPGSHLSDHSRSNVDRQLHLVLGNFIGQGRTGIVFHARVNNQRVVAKVVDLTPQSPLWSHPDSYNTPAATLRAAVSGEASLYARELRPLQGVVVPVFYGMQAIRNAYNAIWGCFVLHGDVAPRHILVRNGRVNIIDFEASLTAFDGAGQVAKERARVENMFQDAHRLDAPELVSPGGR</sequence>
<dbReference type="GeneID" id="39586122"/>
<name>A0A427XLC4_9TREE</name>
<accession>A0A427XLC4</accession>
<evidence type="ECO:0000313" key="2">
    <source>
        <dbReference type="EMBL" id="RSH79527.1"/>
    </source>
</evidence>
<dbReference type="SUPFAM" id="SSF56112">
    <property type="entry name" value="Protein kinase-like (PK-like)"/>
    <property type="match status" value="1"/>
</dbReference>
<dbReference type="Proteomes" id="UP000279236">
    <property type="component" value="Unassembled WGS sequence"/>
</dbReference>
<dbReference type="AlphaFoldDB" id="A0A427XLC4"/>
<dbReference type="GO" id="GO:0005524">
    <property type="term" value="F:ATP binding"/>
    <property type="evidence" value="ECO:0007669"/>
    <property type="project" value="UniProtKB-UniRule"/>
</dbReference>